<dbReference type="SUPFAM" id="SSF46689">
    <property type="entry name" value="Homeodomain-like"/>
    <property type="match status" value="1"/>
</dbReference>
<dbReference type="PROSITE" id="PS01081">
    <property type="entry name" value="HTH_TETR_1"/>
    <property type="match status" value="1"/>
</dbReference>
<dbReference type="AlphaFoldDB" id="A0A5N5WCM5"/>
<keyword evidence="2 4" id="KW-0238">DNA-binding</keyword>
<reference evidence="6 7" key="1">
    <citation type="journal article" date="2019" name="Microb. Cell Fact.">
        <title>Exploring novel herbicidin analogues by transcriptional regulator overexpression and MS/MS molecular networking.</title>
        <authorList>
            <person name="Shi Y."/>
            <person name="Gu R."/>
            <person name="Li Y."/>
            <person name="Wang X."/>
            <person name="Ren W."/>
            <person name="Li X."/>
            <person name="Wang L."/>
            <person name="Xie Y."/>
            <person name="Hong B."/>
        </authorList>
    </citation>
    <scope>NUCLEOTIDE SEQUENCE [LARGE SCALE GENOMIC DNA]</scope>
    <source>
        <strain evidence="6 7">US-43</strain>
    </source>
</reference>
<dbReference type="OrthoDB" id="8688418at2"/>
<protein>
    <submittedName>
        <fullName evidence="6">TetR family transcriptional regulator</fullName>
    </submittedName>
</protein>
<dbReference type="PANTHER" id="PTHR30055">
    <property type="entry name" value="HTH-TYPE TRANSCRIPTIONAL REGULATOR RUTR"/>
    <property type="match status" value="1"/>
</dbReference>
<dbReference type="GO" id="GO:0003700">
    <property type="term" value="F:DNA-binding transcription factor activity"/>
    <property type="evidence" value="ECO:0007669"/>
    <property type="project" value="TreeGrafter"/>
</dbReference>
<dbReference type="EMBL" id="VOKX01000010">
    <property type="protein sequence ID" value="KAB7849159.1"/>
    <property type="molecule type" value="Genomic_DNA"/>
</dbReference>
<evidence type="ECO:0000256" key="1">
    <source>
        <dbReference type="ARBA" id="ARBA00023015"/>
    </source>
</evidence>
<keyword evidence="3" id="KW-0804">Transcription</keyword>
<evidence type="ECO:0000313" key="6">
    <source>
        <dbReference type="EMBL" id="KAB7849159.1"/>
    </source>
</evidence>
<feature type="domain" description="HTH tetR-type" evidence="5">
    <location>
        <begin position="22"/>
        <end position="82"/>
    </location>
</feature>
<dbReference type="Gene3D" id="1.10.10.60">
    <property type="entry name" value="Homeodomain-like"/>
    <property type="match status" value="1"/>
</dbReference>
<dbReference type="Pfam" id="PF00440">
    <property type="entry name" value="TetR_N"/>
    <property type="match status" value="1"/>
</dbReference>
<dbReference type="Pfam" id="PF17754">
    <property type="entry name" value="TetR_C_14"/>
    <property type="match status" value="1"/>
</dbReference>
<dbReference type="PRINTS" id="PR00455">
    <property type="entry name" value="HTHTETR"/>
</dbReference>
<keyword evidence="7" id="KW-1185">Reference proteome</keyword>
<evidence type="ECO:0000256" key="4">
    <source>
        <dbReference type="PROSITE-ProRule" id="PRU00335"/>
    </source>
</evidence>
<dbReference type="InterPro" id="IPR041347">
    <property type="entry name" value="MftR_C"/>
</dbReference>
<keyword evidence="1" id="KW-0805">Transcription regulation</keyword>
<dbReference type="Proteomes" id="UP000327000">
    <property type="component" value="Unassembled WGS sequence"/>
</dbReference>
<dbReference type="PROSITE" id="PS50977">
    <property type="entry name" value="HTH_TETR_2"/>
    <property type="match status" value="1"/>
</dbReference>
<accession>A0A5N5WCM5</accession>
<evidence type="ECO:0000313" key="7">
    <source>
        <dbReference type="Proteomes" id="UP000327000"/>
    </source>
</evidence>
<evidence type="ECO:0000259" key="5">
    <source>
        <dbReference type="PROSITE" id="PS50977"/>
    </source>
</evidence>
<dbReference type="InterPro" id="IPR009057">
    <property type="entry name" value="Homeodomain-like_sf"/>
</dbReference>
<feature type="DNA-binding region" description="H-T-H motif" evidence="4">
    <location>
        <begin position="45"/>
        <end position="64"/>
    </location>
</feature>
<dbReference type="GO" id="GO:0000976">
    <property type="term" value="F:transcription cis-regulatory region binding"/>
    <property type="evidence" value="ECO:0007669"/>
    <property type="project" value="TreeGrafter"/>
</dbReference>
<evidence type="ECO:0000256" key="3">
    <source>
        <dbReference type="ARBA" id="ARBA00023163"/>
    </source>
</evidence>
<evidence type="ECO:0000256" key="2">
    <source>
        <dbReference type="ARBA" id="ARBA00023125"/>
    </source>
</evidence>
<gene>
    <name evidence="6" type="ORF">FRZ00_06935</name>
</gene>
<dbReference type="InterPro" id="IPR001647">
    <property type="entry name" value="HTH_TetR"/>
</dbReference>
<dbReference type="InterPro" id="IPR023772">
    <property type="entry name" value="DNA-bd_HTH_TetR-type_CS"/>
</dbReference>
<comment type="caution">
    <text evidence="6">The sequence shown here is derived from an EMBL/GenBank/DDBJ whole genome shotgun (WGS) entry which is preliminary data.</text>
</comment>
<dbReference type="InterPro" id="IPR050109">
    <property type="entry name" value="HTH-type_TetR-like_transc_reg"/>
</dbReference>
<name>A0A5N5WCM5_STRMB</name>
<dbReference type="Gene3D" id="1.10.357.10">
    <property type="entry name" value="Tetracycline Repressor, domain 2"/>
    <property type="match status" value="1"/>
</dbReference>
<dbReference type="RefSeq" id="WP_004946741.1">
    <property type="nucleotide sequence ID" value="NZ_JBFADJ010000011.1"/>
</dbReference>
<proteinExistence type="predicted"/>
<sequence length="228" mass="24996">MQAIDGVAEREALPGLRERKKQRTRNALTRHALELFARQGYDGTTVDEIAEAADVSQRTFFRYFANKEEVALALQEVEEAVALAALANRPPEEPPLTAMCRAAMATWDAMGPAIVAVVPLELHLATQRMIESTPQLLAARLRRLGHFEDRLAAEIARREGVDLAADPRPRVLVAACSGVLRAASRVWGEKEDGDLDDLLRLVTDYLGLLGPALTGTWRNPAEAGPDPR</sequence>
<organism evidence="6 7">
    <name type="scientific">Streptomyces mobaraensis</name>
    <name type="common">Streptoverticillium mobaraense</name>
    <dbReference type="NCBI Taxonomy" id="35621"/>
    <lineage>
        <taxon>Bacteria</taxon>
        <taxon>Bacillati</taxon>
        <taxon>Actinomycetota</taxon>
        <taxon>Actinomycetes</taxon>
        <taxon>Kitasatosporales</taxon>
        <taxon>Streptomycetaceae</taxon>
        <taxon>Streptomyces</taxon>
    </lineage>
</organism>
<dbReference type="PANTHER" id="PTHR30055:SF238">
    <property type="entry name" value="MYCOFACTOCIN BIOSYNTHESIS TRANSCRIPTIONAL REGULATOR MFTR-RELATED"/>
    <property type="match status" value="1"/>
</dbReference>